<keyword evidence="3" id="KW-1185">Reference proteome</keyword>
<keyword evidence="1" id="KW-0812">Transmembrane</keyword>
<dbReference type="GO" id="GO:0005886">
    <property type="term" value="C:plasma membrane"/>
    <property type="evidence" value="ECO:0007669"/>
    <property type="project" value="TreeGrafter"/>
</dbReference>
<reference evidence="3" key="1">
    <citation type="submission" date="2018-09" db="EMBL/GenBank/DDBJ databases">
        <authorList>
            <person name="Tuo L."/>
        </authorList>
    </citation>
    <scope>NUCLEOTIDE SEQUENCE [LARGE SCALE GENOMIC DNA]</scope>
    <source>
        <strain evidence="3">M2BS4Y-1</strain>
    </source>
</reference>
<feature type="transmembrane region" description="Helical" evidence="1">
    <location>
        <begin position="138"/>
        <end position="157"/>
    </location>
</feature>
<proteinExistence type="predicted"/>
<organism evidence="2 3">
    <name type="scientific">Aureimonas flava</name>
    <dbReference type="NCBI Taxonomy" id="2320271"/>
    <lineage>
        <taxon>Bacteria</taxon>
        <taxon>Pseudomonadati</taxon>
        <taxon>Pseudomonadota</taxon>
        <taxon>Alphaproteobacteria</taxon>
        <taxon>Hyphomicrobiales</taxon>
        <taxon>Aurantimonadaceae</taxon>
        <taxon>Aureimonas</taxon>
    </lineage>
</organism>
<keyword evidence="1" id="KW-0472">Membrane</keyword>
<dbReference type="Pfam" id="PF03729">
    <property type="entry name" value="DUF308"/>
    <property type="match status" value="1"/>
</dbReference>
<dbReference type="InterPro" id="IPR005325">
    <property type="entry name" value="DUF308_memb"/>
</dbReference>
<comment type="caution">
    <text evidence="2">The sequence shown here is derived from an EMBL/GenBank/DDBJ whole genome shotgun (WGS) entry which is preliminary data.</text>
</comment>
<protein>
    <submittedName>
        <fullName evidence="2">HdeD family acid-resistance protein</fullName>
    </submittedName>
</protein>
<evidence type="ECO:0000313" key="3">
    <source>
        <dbReference type="Proteomes" id="UP000265750"/>
    </source>
</evidence>
<feature type="transmembrane region" description="Helical" evidence="1">
    <location>
        <begin position="27"/>
        <end position="48"/>
    </location>
</feature>
<dbReference type="PANTHER" id="PTHR34989:SF1">
    <property type="entry name" value="PROTEIN HDED"/>
    <property type="match status" value="1"/>
</dbReference>
<name>A0A3A1WQC2_9HYPH</name>
<dbReference type="PANTHER" id="PTHR34989">
    <property type="entry name" value="PROTEIN HDED"/>
    <property type="match status" value="1"/>
</dbReference>
<feature type="transmembrane region" description="Helical" evidence="1">
    <location>
        <begin position="106"/>
        <end position="126"/>
    </location>
</feature>
<feature type="transmembrane region" description="Helical" evidence="1">
    <location>
        <begin position="54"/>
        <end position="71"/>
    </location>
</feature>
<sequence>MSHATLTPSGELERDVRRHLHHHWKGYAVQAVLMMAAGALAILVPFAATLASTLFFGWLLAALGLVGLVATARAGRAFGGFGTGLAIGAATLVLGLLIVVDPFAGAVALTTLLAIYFMLLGLATFAMANAFRVSGGRFWLLALAGIVNVGLALFLVVGLPGTAVWAVGLFLGISLLSSGASLLAAALRAR</sequence>
<dbReference type="EMBL" id="QYRN01000002">
    <property type="protein sequence ID" value="RIY02544.1"/>
    <property type="molecule type" value="Genomic_DNA"/>
</dbReference>
<dbReference type="RefSeq" id="WP_119538623.1">
    <property type="nucleotide sequence ID" value="NZ_QYRN01000002.1"/>
</dbReference>
<dbReference type="OrthoDB" id="21979at2"/>
<accession>A0A3A1WQC2</accession>
<feature type="transmembrane region" description="Helical" evidence="1">
    <location>
        <begin position="78"/>
        <end position="100"/>
    </location>
</feature>
<dbReference type="AlphaFoldDB" id="A0A3A1WQC2"/>
<feature type="transmembrane region" description="Helical" evidence="1">
    <location>
        <begin position="163"/>
        <end position="187"/>
    </location>
</feature>
<keyword evidence="1" id="KW-1133">Transmembrane helix</keyword>
<gene>
    <name evidence="2" type="ORF">D3218_04015</name>
</gene>
<dbReference type="Proteomes" id="UP000265750">
    <property type="component" value="Unassembled WGS sequence"/>
</dbReference>
<evidence type="ECO:0000313" key="2">
    <source>
        <dbReference type="EMBL" id="RIY02544.1"/>
    </source>
</evidence>
<dbReference type="InterPro" id="IPR052712">
    <property type="entry name" value="Acid_resist_chaperone_HdeD"/>
</dbReference>
<evidence type="ECO:0000256" key="1">
    <source>
        <dbReference type="SAM" id="Phobius"/>
    </source>
</evidence>